<dbReference type="CDD" id="cd00009">
    <property type="entry name" value="AAA"/>
    <property type="match status" value="1"/>
</dbReference>
<keyword evidence="4" id="KW-0805">Transcription regulation</keyword>
<dbReference type="Gene3D" id="3.30.450.20">
    <property type="entry name" value="PAS domain"/>
    <property type="match status" value="1"/>
</dbReference>
<dbReference type="PROSITE" id="PS00676">
    <property type="entry name" value="SIGMA54_INTERACT_2"/>
    <property type="match status" value="1"/>
</dbReference>
<keyword evidence="6" id="KW-0804">Transcription</keyword>
<gene>
    <name evidence="8" type="ORF">ALO67_05093</name>
</gene>
<dbReference type="PROSITE" id="PS00688">
    <property type="entry name" value="SIGMA54_INTERACT_3"/>
    <property type="match status" value="1"/>
</dbReference>
<dbReference type="GO" id="GO:0043565">
    <property type="term" value="F:sequence-specific DNA binding"/>
    <property type="evidence" value="ECO:0007669"/>
    <property type="project" value="InterPro"/>
</dbReference>
<dbReference type="FunFam" id="3.40.50.300:FF:000006">
    <property type="entry name" value="DNA-binding transcriptional regulator NtrC"/>
    <property type="match status" value="1"/>
</dbReference>
<dbReference type="PANTHER" id="PTHR32071">
    <property type="entry name" value="TRANSCRIPTIONAL REGULATORY PROTEIN"/>
    <property type="match status" value="1"/>
</dbReference>
<dbReference type="InterPro" id="IPR003593">
    <property type="entry name" value="AAA+_ATPase"/>
</dbReference>
<dbReference type="PROSITE" id="PS00675">
    <property type="entry name" value="SIGMA54_INTERACT_1"/>
    <property type="match status" value="1"/>
</dbReference>
<feature type="domain" description="Sigma-54 factor interaction" evidence="7">
    <location>
        <begin position="169"/>
        <end position="395"/>
    </location>
</feature>
<evidence type="ECO:0000256" key="1">
    <source>
        <dbReference type="ARBA" id="ARBA00022741"/>
    </source>
</evidence>
<sequence length="469" mass="51386">MPHSGSRLADGGISWQRDGLSCGQSTGASMTLIATDLPGSRMQSLVSYLEHDLRPTIVLDTDYNIIAANTAYQRQFGVEGTPHVGEKCYRVSHQFAVPCDQAGEHCPMRKAHDTRLPERLLHIHHTPRGPEHVDVELRPILDDGGEVIAYVERLSSVAVASVQPQQHGLVGRSAAFKEVLSALQRAAPAQIPVLLQGESGTGKELFARALHASSARSAGPLVVVDCTGLTETLLESELFGYEKGAFTGALQRKTGLAEAAHGGTLFLDEIGEVPLAMQVKLLRLIESGSFRPVGSLRTVHSDFRLVVATHKPLKEMVTNGSFRQDLFYRISAFPIRLPALRERSEDLPLLIDSLLQRIAPGAAPRVDAEAMKLLSLYSYPGNIRELRNILERARLFTDDGIIRVQDLPAEVRGQGEEAGGVTYRQQDDGLEKLAHALRVFNGSRSELARELGLSERTLYRRLRALGIPR</sequence>
<dbReference type="InterPro" id="IPR025944">
    <property type="entry name" value="Sigma_54_int_dom_CS"/>
</dbReference>
<keyword evidence="2" id="KW-0418">Kinase</keyword>
<dbReference type="InterPro" id="IPR025943">
    <property type="entry name" value="Sigma_54_int_dom_ATP-bd_2"/>
</dbReference>
<dbReference type="AlphaFoldDB" id="A0AB34TYN8"/>
<evidence type="ECO:0000256" key="4">
    <source>
        <dbReference type="ARBA" id="ARBA00023015"/>
    </source>
</evidence>
<dbReference type="InterPro" id="IPR013656">
    <property type="entry name" value="PAS_4"/>
</dbReference>
<keyword evidence="1" id="KW-0547">Nucleotide-binding</keyword>
<evidence type="ECO:0000313" key="9">
    <source>
        <dbReference type="Proteomes" id="UP000050545"/>
    </source>
</evidence>
<keyword evidence="3" id="KW-0067">ATP-binding</keyword>
<dbReference type="SUPFAM" id="SSF52540">
    <property type="entry name" value="P-loop containing nucleoside triphosphate hydrolases"/>
    <property type="match status" value="1"/>
</dbReference>
<evidence type="ECO:0000256" key="5">
    <source>
        <dbReference type="ARBA" id="ARBA00023125"/>
    </source>
</evidence>
<name>A0AB34TYN8_PSEA0</name>
<dbReference type="Proteomes" id="UP000050545">
    <property type="component" value="Unassembled WGS sequence"/>
</dbReference>
<organism evidence="8 9">
    <name type="scientific">Pseudomonas amygdali pv. hibisci</name>
    <dbReference type="NCBI Taxonomy" id="251723"/>
    <lineage>
        <taxon>Bacteria</taxon>
        <taxon>Pseudomonadati</taxon>
        <taxon>Pseudomonadota</taxon>
        <taxon>Gammaproteobacteria</taxon>
        <taxon>Pseudomonadales</taxon>
        <taxon>Pseudomonadaceae</taxon>
        <taxon>Pseudomonas</taxon>
        <taxon>Pseudomonas amygdali</taxon>
    </lineage>
</organism>
<dbReference type="InterPro" id="IPR002197">
    <property type="entry name" value="HTH_Fis"/>
</dbReference>
<dbReference type="InterPro" id="IPR025662">
    <property type="entry name" value="Sigma_54_int_dom_ATP-bd_1"/>
</dbReference>
<dbReference type="Pfam" id="PF02954">
    <property type="entry name" value="HTH_8"/>
    <property type="match status" value="1"/>
</dbReference>
<dbReference type="SUPFAM" id="SSF55785">
    <property type="entry name" value="PYP-like sensor domain (PAS domain)"/>
    <property type="match status" value="1"/>
</dbReference>
<dbReference type="EMBL" id="LJQN01000156">
    <property type="protein sequence ID" value="KPX50576.1"/>
    <property type="molecule type" value="Genomic_DNA"/>
</dbReference>
<dbReference type="SUPFAM" id="SSF46689">
    <property type="entry name" value="Homeodomain-like"/>
    <property type="match status" value="1"/>
</dbReference>
<dbReference type="Gene3D" id="3.40.50.300">
    <property type="entry name" value="P-loop containing nucleotide triphosphate hydrolases"/>
    <property type="match status" value="1"/>
</dbReference>
<dbReference type="GO" id="GO:0005524">
    <property type="term" value="F:ATP binding"/>
    <property type="evidence" value="ECO:0007669"/>
    <property type="project" value="UniProtKB-KW"/>
</dbReference>
<dbReference type="SMART" id="SM00382">
    <property type="entry name" value="AAA"/>
    <property type="match status" value="1"/>
</dbReference>
<dbReference type="InterPro" id="IPR009057">
    <property type="entry name" value="Homeodomain-like_sf"/>
</dbReference>
<dbReference type="Pfam" id="PF00158">
    <property type="entry name" value="Sigma54_activat"/>
    <property type="match status" value="1"/>
</dbReference>
<proteinExistence type="predicted"/>
<dbReference type="PROSITE" id="PS50045">
    <property type="entry name" value="SIGMA54_INTERACT_4"/>
    <property type="match status" value="1"/>
</dbReference>
<protein>
    <submittedName>
        <fullName evidence="8">Sigma-54 dependent transcriptional regulator</fullName>
    </submittedName>
</protein>
<keyword evidence="5" id="KW-0238">DNA-binding</keyword>
<evidence type="ECO:0000313" key="8">
    <source>
        <dbReference type="EMBL" id="KPX50576.1"/>
    </source>
</evidence>
<evidence type="ECO:0000256" key="6">
    <source>
        <dbReference type="ARBA" id="ARBA00023163"/>
    </source>
</evidence>
<dbReference type="Pfam" id="PF08448">
    <property type="entry name" value="PAS_4"/>
    <property type="match status" value="1"/>
</dbReference>
<dbReference type="PRINTS" id="PR01590">
    <property type="entry name" value="HTHFIS"/>
</dbReference>
<evidence type="ECO:0000256" key="3">
    <source>
        <dbReference type="ARBA" id="ARBA00022840"/>
    </source>
</evidence>
<dbReference type="InterPro" id="IPR035965">
    <property type="entry name" value="PAS-like_dom_sf"/>
</dbReference>
<dbReference type="GO" id="GO:0016301">
    <property type="term" value="F:kinase activity"/>
    <property type="evidence" value="ECO:0007669"/>
    <property type="project" value="UniProtKB-KW"/>
</dbReference>
<dbReference type="InterPro" id="IPR002078">
    <property type="entry name" value="Sigma_54_int"/>
</dbReference>
<dbReference type="GO" id="GO:0006355">
    <property type="term" value="P:regulation of DNA-templated transcription"/>
    <property type="evidence" value="ECO:0007669"/>
    <property type="project" value="InterPro"/>
</dbReference>
<accession>A0AB34TYN8</accession>
<dbReference type="InterPro" id="IPR058031">
    <property type="entry name" value="AAA_lid_NorR"/>
</dbReference>
<evidence type="ECO:0000256" key="2">
    <source>
        <dbReference type="ARBA" id="ARBA00022777"/>
    </source>
</evidence>
<reference evidence="8 9" key="1">
    <citation type="submission" date="2015-09" db="EMBL/GenBank/DDBJ databases">
        <title>Genome announcement of multiple Pseudomonas syringae strains.</title>
        <authorList>
            <person name="Thakur S."/>
            <person name="Wang P.W."/>
            <person name="Gong Y."/>
            <person name="Weir B.S."/>
            <person name="Guttman D.S."/>
        </authorList>
    </citation>
    <scope>NUCLEOTIDE SEQUENCE [LARGE SCALE GENOMIC DNA]</scope>
    <source>
        <strain evidence="8 9">ICMP9623</strain>
    </source>
</reference>
<dbReference type="InterPro" id="IPR027417">
    <property type="entry name" value="P-loop_NTPase"/>
</dbReference>
<keyword evidence="2" id="KW-0808">Transferase</keyword>
<dbReference type="Pfam" id="PF25601">
    <property type="entry name" value="AAA_lid_14"/>
    <property type="match status" value="1"/>
</dbReference>
<dbReference type="Gene3D" id="1.10.8.60">
    <property type="match status" value="1"/>
</dbReference>
<comment type="caution">
    <text evidence="8">The sequence shown here is derived from an EMBL/GenBank/DDBJ whole genome shotgun (WGS) entry which is preliminary data.</text>
</comment>
<dbReference type="Gene3D" id="1.10.10.60">
    <property type="entry name" value="Homeodomain-like"/>
    <property type="match status" value="1"/>
</dbReference>
<evidence type="ECO:0000259" key="7">
    <source>
        <dbReference type="PROSITE" id="PS50045"/>
    </source>
</evidence>